<dbReference type="PANTHER" id="PTHR11918:SF45">
    <property type="entry name" value="THREONYLCARBAMOYLADENOSINE TRNA METHYLTHIOTRANSFERASE"/>
    <property type="match status" value="1"/>
</dbReference>
<dbReference type="GO" id="GO:0051539">
    <property type="term" value="F:4 iron, 4 sulfur cluster binding"/>
    <property type="evidence" value="ECO:0007669"/>
    <property type="project" value="UniProtKB-KW"/>
</dbReference>
<gene>
    <name evidence="10" type="ORF">CINF_0870</name>
</gene>
<dbReference type="InterPro" id="IPR007197">
    <property type="entry name" value="rSAM"/>
</dbReference>
<keyword evidence="6" id="KW-0408">Iron</keyword>
<evidence type="ECO:0000256" key="3">
    <source>
        <dbReference type="ARBA" id="ARBA00022679"/>
    </source>
</evidence>
<dbReference type="Gene3D" id="3.80.30.20">
    <property type="entry name" value="tm_1862 like domain"/>
    <property type="match status" value="1"/>
</dbReference>
<dbReference type="InterPro" id="IPR058240">
    <property type="entry name" value="rSAM_sf"/>
</dbReference>
<comment type="cofactor">
    <cofactor evidence="1">
        <name>[4Fe-4S] cluster</name>
        <dbReference type="ChEBI" id="CHEBI:49883"/>
    </cofactor>
</comment>
<dbReference type="PROSITE" id="PS51449">
    <property type="entry name" value="MTTASE_N"/>
    <property type="match status" value="1"/>
</dbReference>
<dbReference type="AlphaFoldDB" id="A0A7H9CHD4"/>
<evidence type="ECO:0000256" key="1">
    <source>
        <dbReference type="ARBA" id="ARBA00001966"/>
    </source>
</evidence>
<feature type="domain" description="MTTase N-terminal" evidence="8">
    <location>
        <begin position="1"/>
        <end position="110"/>
    </location>
</feature>
<dbReference type="KEGG" id="cinf:CINF_0870"/>
<evidence type="ECO:0000313" key="10">
    <source>
        <dbReference type="EMBL" id="QLI05382.1"/>
    </source>
</evidence>
<dbReference type="Gene3D" id="3.40.50.12160">
    <property type="entry name" value="Methylthiotransferase, N-terminal domain"/>
    <property type="match status" value="1"/>
</dbReference>
<dbReference type="InterPro" id="IPR038135">
    <property type="entry name" value="Methylthiotransferase_N_sf"/>
</dbReference>
<accession>A0A7H9CHD4</accession>
<dbReference type="PROSITE" id="PS51918">
    <property type="entry name" value="RADICAL_SAM"/>
    <property type="match status" value="1"/>
</dbReference>
<keyword evidence="5" id="KW-0479">Metal-binding</keyword>
<evidence type="ECO:0000256" key="7">
    <source>
        <dbReference type="ARBA" id="ARBA00023014"/>
    </source>
</evidence>
<dbReference type="InterPro" id="IPR006638">
    <property type="entry name" value="Elp3/MiaA/NifB-like_rSAM"/>
</dbReference>
<sequence length="415" mass="47192">MKIFIKTFGCRTNIYDSELLKSYITKANILVDDENSADIIVVNSCTVTNGADSDVRNYINRLNALNKKVILTGCGASSQGAKLLNHNKISGVFGASYKHKINDFLKNEKFFELGELDYKENEIIKGFERHSKGFIKIQEGCDFSCSYCIIPSVRGKARSLDERLILNQAQILIQNGFSELVLTGTNIGSYGKDNNSSLAKLLKKISTINGLKRVRLGSLEPSQIDKEFKEILNESWLERHLHIALQHTSQTMLSLMRRANKAWRDKELFYELSELGFALGTDYIVAHPGESDEIFDEAVSNFKKLPITHLHGFIFSPREGTRSALMLENSPKINGKIAKERLKILKNISDLNNFKFRSKKPKLQVLCEKLDNDGYYSGFDQFYNKIKIKSNQNLSKKWVEISEYEVEFSNNVAKL</sequence>
<evidence type="ECO:0000256" key="2">
    <source>
        <dbReference type="ARBA" id="ARBA00022485"/>
    </source>
</evidence>
<evidence type="ECO:0000256" key="5">
    <source>
        <dbReference type="ARBA" id="ARBA00022723"/>
    </source>
</evidence>
<dbReference type="GO" id="GO:0035598">
    <property type="term" value="F:tRNA (N(6)-L-threonylcarbamoyladenosine(37)-C(2))-methylthiotransferase activity"/>
    <property type="evidence" value="ECO:0007669"/>
    <property type="project" value="TreeGrafter"/>
</dbReference>
<dbReference type="Pfam" id="PF04055">
    <property type="entry name" value="Radical_SAM"/>
    <property type="match status" value="1"/>
</dbReference>
<dbReference type="InterPro" id="IPR020612">
    <property type="entry name" value="Methylthiotransferase_CS"/>
</dbReference>
<dbReference type="InterPro" id="IPR006467">
    <property type="entry name" value="MiaB-like_bact"/>
</dbReference>
<dbReference type="Proteomes" id="UP000509414">
    <property type="component" value="Chromosome"/>
</dbReference>
<protein>
    <submittedName>
        <fullName evidence="10">Putative tRNA (N6-L-threonylcarbamoyladenosine37-C2)-methylthiotransferase MtaB</fullName>
    </submittedName>
</protein>
<dbReference type="InterPro" id="IPR013848">
    <property type="entry name" value="Methylthiotransferase_N"/>
</dbReference>
<evidence type="ECO:0000259" key="8">
    <source>
        <dbReference type="PROSITE" id="PS51449"/>
    </source>
</evidence>
<dbReference type="SUPFAM" id="SSF102114">
    <property type="entry name" value="Radical SAM enzymes"/>
    <property type="match status" value="1"/>
</dbReference>
<reference evidence="10 11" key="1">
    <citation type="submission" date="2020-02" db="EMBL/GenBank/DDBJ databases">
        <title>Complete genome sequence of the novel Campylobacter species Candidatus Campylobacter infans.</title>
        <authorList>
            <person name="Duim B."/>
            <person name="Zomer A."/>
            <person name="van der Graaf L."/>
            <person name="Wagenaar J."/>
        </authorList>
    </citation>
    <scope>NUCLEOTIDE SEQUENCE [LARGE SCALE GENOMIC DNA]</scope>
    <source>
        <strain evidence="10 11">19S00001</strain>
    </source>
</reference>
<dbReference type="SFLD" id="SFLDS00029">
    <property type="entry name" value="Radical_SAM"/>
    <property type="match status" value="1"/>
</dbReference>
<dbReference type="EMBL" id="CP049075">
    <property type="protein sequence ID" value="QLI05382.1"/>
    <property type="molecule type" value="Genomic_DNA"/>
</dbReference>
<keyword evidence="3 10" id="KW-0808">Transferase</keyword>
<dbReference type="NCBIfam" id="TIGR00089">
    <property type="entry name" value="MiaB/RimO family radical SAM methylthiotransferase"/>
    <property type="match status" value="1"/>
</dbReference>
<keyword evidence="11" id="KW-1185">Reference proteome</keyword>
<name>A0A7H9CHD4_9BACT</name>
<dbReference type="Pfam" id="PF00919">
    <property type="entry name" value="UPF0004"/>
    <property type="match status" value="1"/>
</dbReference>
<dbReference type="NCBIfam" id="TIGR01579">
    <property type="entry name" value="MiaB-like-C"/>
    <property type="match status" value="1"/>
</dbReference>
<dbReference type="PANTHER" id="PTHR11918">
    <property type="entry name" value="RADICAL SAM PROTEINS"/>
    <property type="match status" value="1"/>
</dbReference>
<evidence type="ECO:0000259" key="9">
    <source>
        <dbReference type="PROSITE" id="PS51918"/>
    </source>
</evidence>
<evidence type="ECO:0000313" key="11">
    <source>
        <dbReference type="Proteomes" id="UP000509414"/>
    </source>
</evidence>
<evidence type="ECO:0000256" key="6">
    <source>
        <dbReference type="ARBA" id="ARBA00023004"/>
    </source>
</evidence>
<organism evidence="10 11">
    <name type="scientific">Candidatus Campylobacter infans</name>
    <dbReference type="NCBI Taxonomy" id="2561898"/>
    <lineage>
        <taxon>Bacteria</taxon>
        <taxon>Pseudomonadati</taxon>
        <taxon>Campylobacterota</taxon>
        <taxon>Epsilonproteobacteria</taxon>
        <taxon>Campylobacterales</taxon>
        <taxon>Campylobacteraceae</taxon>
        <taxon>Campylobacter</taxon>
    </lineage>
</organism>
<proteinExistence type="predicted"/>
<dbReference type="SFLD" id="SFLDG01082">
    <property type="entry name" value="B12-binding_domain_containing"/>
    <property type="match status" value="1"/>
</dbReference>
<dbReference type="RefSeq" id="WP_178696517.1">
    <property type="nucleotide sequence ID" value="NZ_CP049075.1"/>
</dbReference>
<dbReference type="PROSITE" id="PS01278">
    <property type="entry name" value="MTTASE_RADICAL"/>
    <property type="match status" value="1"/>
</dbReference>
<keyword evidence="2" id="KW-0004">4Fe-4S</keyword>
<dbReference type="SMART" id="SM00729">
    <property type="entry name" value="Elp3"/>
    <property type="match status" value="1"/>
</dbReference>
<dbReference type="GO" id="GO:0046872">
    <property type="term" value="F:metal ion binding"/>
    <property type="evidence" value="ECO:0007669"/>
    <property type="project" value="UniProtKB-KW"/>
</dbReference>
<dbReference type="InterPro" id="IPR023404">
    <property type="entry name" value="rSAM_horseshoe"/>
</dbReference>
<keyword evidence="7" id="KW-0411">Iron-sulfur</keyword>
<evidence type="ECO:0000256" key="4">
    <source>
        <dbReference type="ARBA" id="ARBA00022691"/>
    </source>
</evidence>
<dbReference type="InterPro" id="IPR005839">
    <property type="entry name" value="Methylthiotransferase"/>
</dbReference>
<keyword evidence="4" id="KW-0949">S-adenosyl-L-methionine</keyword>
<feature type="domain" description="Radical SAM core" evidence="9">
    <location>
        <begin position="127"/>
        <end position="355"/>
    </location>
</feature>